<reference evidence="1" key="1">
    <citation type="submission" date="2019-11" db="EMBL/GenBank/DDBJ databases">
        <authorList>
            <person name="Feng L."/>
        </authorList>
    </citation>
    <scope>NUCLEOTIDE SEQUENCE</scope>
    <source>
        <strain evidence="1">VdisparLFYP95</strain>
    </source>
</reference>
<organism evidence="1">
    <name type="scientific">Veillonella dispar</name>
    <dbReference type="NCBI Taxonomy" id="39778"/>
    <lineage>
        <taxon>Bacteria</taxon>
        <taxon>Bacillati</taxon>
        <taxon>Bacillota</taxon>
        <taxon>Negativicutes</taxon>
        <taxon>Veillonellales</taxon>
        <taxon>Veillonellaceae</taxon>
        <taxon>Veillonella</taxon>
    </lineage>
</organism>
<dbReference type="EMBL" id="CACRUF010000017">
    <property type="protein sequence ID" value="VYT88125.1"/>
    <property type="molecule type" value="Genomic_DNA"/>
</dbReference>
<dbReference type="AlphaFoldDB" id="A0A6N3A764"/>
<proteinExistence type="predicted"/>
<protein>
    <submittedName>
        <fullName evidence="1">Uncharacterized protein</fullName>
    </submittedName>
</protein>
<accession>A0A6N3A764</accession>
<evidence type="ECO:0000313" key="1">
    <source>
        <dbReference type="EMBL" id="VYT88125.1"/>
    </source>
</evidence>
<gene>
    <name evidence="1" type="ORF">VDLFYP95_00951</name>
</gene>
<sequence>MSDKFMTPSHVEGDLMKKSGQFKLCEELQLILDKELKAGNTLLESPCCTNWPQEGSIFASLANRITVGKEVLTDDVYYFINDDVHYGWIDECVCKIHHDLLVAGNLITNKHK</sequence>
<name>A0A6N3A764_9FIRM</name>